<evidence type="ECO:0000256" key="2">
    <source>
        <dbReference type="ARBA" id="ARBA00023125"/>
    </source>
</evidence>
<evidence type="ECO:0000256" key="3">
    <source>
        <dbReference type="ARBA" id="ARBA00023163"/>
    </source>
</evidence>
<dbReference type="InterPro" id="IPR000524">
    <property type="entry name" value="Tscrpt_reg_HTH_GntR"/>
</dbReference>
<dbReference type="GO" id="GO:0003700">
    <property type="term" value="F:DNA-binding transcription factor activity"/>
    <property type="evidence" value="ECO:0007669"/>
    <property type="project" value="InterPro"/>
</dbReference>
<dbReference type="SUPFAM" id="SSF46785">
    <property type="entry name" value="Winged helix' DNA-binding domain"/>
    <property type="match status" value="1"/>
</dbReference>
<feature type="domain" description="HTH gntR-type" evidence="4">
    <location>
        <begin position="20"/>
        <end position="87"/>
    </location>
</feature>
<evidence type="ECO:0000313" key="5">
    <source>
        <dbReference type="EMBL" id="CAB9495093.1"/>
    </source>
</evidence>
<evidence type="ECO:0000313" key="6">
    <source>
        <dbReference type="Proteomes" id="UP000509458"/>
    </source>
</evidence>
<name>A0A6T9Y5I0_ALTMA</name>
<dbReference type="PROSITE" id="PS50949">
    <property type="entry name" value="HTH_GNTR"/>
    <property type="match status" value="1"/>
</dbReference>
<dbReference type="SMART" id="SM00345">
    <property type="entry name" value="HTH_GNTR"/>
    <property type="match status" value="1"/>
</dbReference>
<dbReference type="PANTHER" id="PTHR43537:SF49">
    <property type="entry name" value="TRANSCRIPTIONAL REGULATORY PROTEIN"/>
    <property type="match status" value="1"/>
</dbReference>
<dbReference type="Pfam" id="PF07729">
    <property type="entry name" value="FCD"/>
    <property type="match status" value="1"/>
</dbReference>
<dbReference type="EMBL" id="LR812090">
    <property type="protein sequence ID" value="CAB9495093.1"/>
    <property type="molecule type" value="Genomic_DNA"/>
</dbReference>
<dbReference type="Gene3D" id="1.10.10.10">
    <property type="entry name" value="Winged helix-like DNA-binding domain superfamily/Winged helix DNA-binding domain"/>
    <property type="match status" value="1"/>
</dbReference>
<proteinExistence type="predicted"/>
<dbReference type="Gene3D" id="1.20.120.530">
    <property type="entry name" value="GntR ligand-binding domain-like"/>
    <property type="match status" value="1"/>
</dbReference>
<keyword evidence="2" id="KW-0238">DNA-binding</keyword>
<evidence type="ECO:0000256" key="1">
    <source>
        <dbReference type="ARBA" id="ARBA00023015"/>
    </source>
</evidence>
<keyword evidence="3" id="KW-0804">Transcription</keyword>
<protein>
    <submittedName>
        <fullName evidence="5">GntR family transcriptional regulator</fullName>
    </submittedName>
</protein>
<gene>
    <name evidence="5" type="ORF">ALFOR1_40486</name>
</gene>
<dbReference type="PANTHER" id="PTHR43537">
    <property type="entry name" value="TRANSCRIPTIONAL REGULATOR, GNTR FAMILY"/>
    <property type="match status" value="1"/>
</dbReference>
<keyword evidence="1" id="KW-0805">Transcription regulation</keyword>
<accession>A0A6T9Y5I0</accession>
<dbReference type="SUPFAM" id="SSF48008">
    <property type="entry name" value="GntR ligand-binding domain-like"/>
    <property type="match status" value="1"/>
</dbReference>
<dbReference type="InterPro" id="IPR011711">
    <property type="entry name" value="GntR_C"/>
</dbReference>
<dbReference type="Proteomes" id="UP000509458">
    <property type="component" value="Chromosome"/>
</dbReference>
<dbReference type="CDD" id="cd07377">
    <property type="entry name" value="WHTH_GntR"/>
    <property type="match status" value="1"/>
</dbReference>
<evidence type="ECO:0000259" key="4">
    <source>
        <dbReference type="PROSITE" id="PS50949"/>
    </source>
</evidence>
<dbReference type="AlphaFoldDB" id="A0A6T9Y5I0"/>
<dbReference type="Pfam" id="PF00392">
    <property type="entry name" value="GntR"/>
    <property type="match status" value="1"/>
</dbReference>
<reference evidence="5 6" key="1">
    <citation type="submission" date="2020-06" db="EMBL/GenBank/DDBJ databases">
        <authorList>
            <person name="Duchaud E."/>
        </authorList>
    </citation>
    <scope>NUCLEOTIDE SEQUENCE [LARGE SCALE GENOMIC DNA]</scope>
    <source>
        <strain evidence="5">Alteromonas fortis</strain>
    </source>
</reference>
<dbReference type="InterPro" id="IPR036388">
    <property type="entry name" value="WH-like_DNA-bd_sf"/>
</dbReference>
<organism evidence="5 6">
    <name type="scientific">Alteromonas macleodii</name>
    <name type="common">Pseudoalteromonas macleodii</name>
    <dbReference type="NCBI Taxonomy" id="28108"/>
    <lineage>
        <taxon>Bacteria</taxon>
        <taxon>Pseudomonadati</taxon>
        <taxon>Pseudomonadota</taxon>
        <taxon>Gammaproteobacteria</taxon>
        <taxon>Alteromonadales</taxon>
        <taxon>Alteromonadaceae</taxon>
        <taxon>Alteromonas/Salinimonas group</taxon>
        <taxon>Alteromonas</taxon>
    </lineage>
</organism>
<dbReference type="InterPro" id="IPR008920">
    <property type="entry name" value="TF_FadR/GntR_C"/>
</dbReference>
<dbReference type="GO" id="GO:0003677">
    <property type="term" value="F:DNA binding"/>
    <property type="evidence" value="ECO:0007669"/>
    <property type="project" value="UniProtKB-KW"/>
</dbReference>
<dbReference type="SMART" id="SM00895">
    <property type="entry name" value="FCD"/>
    <property type="match status" value="1"/>
</dbReference>
<sequence length="231" mass="26164">MSTLVILRFYTVLVKSEQAITNADRTFFQLRKDIVEGVIPAGSKLSEMELSTKYEVSRAVIREAINRLATCHLVERKANVGARVVALSPEGLIQLYQVREALEGMAARLAARNMSDDEIADMQALLDSHFDKVKDGQSYYQEAGDVDFHYRIVTGSKNDHLISVLVDGLYHLVRMYRVQLGMAGPRVSTAFDEHRHIVNAIANRDEELAEMLMRRHILYSKNNIEKKLNNG</sequence>
<dbReference type="InterPro" id="IPR036390">
    <property type="entry name" value="WH_DNA-bd_sf"/>
</dbReference>